<comment type="similarity">
    <text evidence="5">Belongs to the methyl-accepting chemotaxis (MCP) protein family.</text>
</comment>
<comment type="subcellular location">
    <subcellularLocation>
        <location evidence="1">Cell membrane</location>
    </subcellularLocation>
</comment>
<dbReference type="SUPFAM" id="SSF58104">
    <property type="entry name" value="Methyl-accepting chemotaxis protein (MCP) signaling domain"/>
    <property type="match status" value="1"/>
</dbReference>
<dbReference type="PANTHER" id="PTHR32089:SF112">
    <property type="entry name" value="LYSOZYME-LIKE PROTEIN-RELATED"/>
    <property type="match status" value="1"/>
</dbReference>
<evidence type="ECO:0000256" key="5">
    <source>
        <dbReference type="ARBA" id="ARBA00029447"/>
    </source>
</evidence>
<dbReference type="Pfam" id="PF00015">
    <property type="entry name" value="MCPsignal"/>
    <property type="match status" value="1"/>
</dbReference>
<gene>
    <name evidence="10" type="ORF">OMP38_27365</name>
</gene>
<keyword evidence="4 6" id="KW-0807">Transducer</keyword>
<keyword evidence="11" id="KW-1185">Reference proteome</keyword>
<dbReference type="Pfam" id="PF05227">
    <property type="entry name" value="CHASE3"/>
    <property type="match status" value="1"/>
</dbReference>
<name>A0A9X4QQ29_9BACL</name>
<dbReference type="PROSITE" id="PS50885">
    <property type="entry name" value="HAMP"/>
    <property type="match status" value="1"/>
</dbReference>
<dbReference type="EMBL" id="JAPDHZ010000006">
    <property type="protein sequence ID" value="MDG0794136.1"/>
    <property type="molecule type" value="Genomic_DNA"/>
</dbReference>
<dbReference type="Pfam" id="PF00672">
    <property type="entry name" value="HAMP"/>
    <property type="match status" value="1"/>
</dbReference>
<dbReference type="Gene3D" id="1.10.287.950">
    <property type="entry name" value="Methyl-accepting chemotaxis protein"/>
    <property type="match status" value="1"/>
</dbReference>
<dbReference type="SMART" id="SM00304">
    <property type="entry name" value="HAMP"/>
    <property type="match status" value="1"/>
</dbReference>
<accession>A0A9X4QQ29</accession>
<evidence type="ECO:0000256" key="4">
    <source>
        <dbReference type="ARBA" id="ARBA00023224"/>
    </source>
</evidence>
<keyword evidence="2" id="KW-1003">Cell membrane</keyword>
<proteinExistence type="inferred from homology"/>
<dbReference type="Proteomes" id="UP001153387">
    <property type="component" value="Unassembled WGS sequence"/>
</dbReference>
<evidence type="ECO:0000256" key="3">
    <source>
        <dbReference type="ARBA" id="ARBA00023136"/>
    </source>
</evidence>
<feature type="domain" description="HAMP" evidence="9">
    <location>
        <begin position="205"/>
        <end position="258"/>
    </location>
</feature>
<reference evidence="10 11" key="1">
    <citation type="submission" date="2022-10" db="EMBL/GenBank/DDBJ databases">
        <title>Comparative genomic analysis of Cohnella hashimotonis sp. nov., isolated from the International Space Station.</title>
        <authorList>
            <person name="Simpson A."/>
            <person name="Venkateswaran K."/>
        </authorList>
    </citation>
    <scope>NUCLEOTIDE SEQUENCE [LARGE SCALE GENOMIC DNA]</scope>
    <source>
        <strain evidence="10 11">DSM 18997</strain>
    </source>
</reference>
<evidence type="ECO:0000313" key="10">
    <source>
        <dbReference type="EMBL" id="MDG0794136.1"/>
    </source>
</evidence>
<evidence type="ECO:0000256" key="1">
    <source>
        <dbReference type="ARBA" id="ARBA00004236"/>
    </source>
</evidence>
<keyword evidence="7" id="KW-0812">Transmembrane</keyword>
<dbReference type="InterPro" id="IPR004089">
    <property type="entry name" value="MCPsignal_dom"/>
</dbReference>
<dbReference type="PROSITE" id="PS50111">
    <property type="entry name" value="CHEMOTAXIS_TRANSDUC_2"/>
    <property type="match status" value="1"/>
</dbReference>
<dbReference type="InterPro" id="IPR003660">
    <property type="entry name" value="HAMP_dom"/>
</dbReference>
<evidence type="ECO:0000259" key="8">
    <source>
        <dbReference type="PROSITE" id="PS50111"/>
    </source>
</evidence>
<dbReference type="GO" id="GO:0006935">
    <property type="term" value="P:chemotaxis"/>
    <property type="evidence" value="ECO:0007669"/>
    <property type="project" value="UniProtKB-ARBA"/>
</dbReference>
<keyword evidence="3 7" id="KW-0472">Membrane</keyword>
<dbReference type="RefSeq" id="WP_277567903.1">
    <property type="nucleotide sequence ID" value="NZ_JAPDHZ010000006.1"/>
</dbReference>
<evidence type="ECO:0000259" key="9">
    <source>
        <dbReference type="PROSITE" id="PS50885"/>
    </source>
</evidence>
<evidence type="ECO:0000256" key="2">
    <source>
        <dbReference type="ARBA" id="ARBA00022475"/>
    </source>
</evidence>
<keyword evidence="7" id="KW-1133">Transmembrane helix</keyword>
<dbReference type="InterPro" id="IPR007891">
    <property type="entry name" value="CHASE3"/>
</dbReference>
<protein>
    <submittedName>
        <fullName evidence="10">Methyl-accepting chemotaxis protein</fullName>
    </submittedName>
</protein>
<feature type="transmembrane region" description="Helical" evidence="7">
    <location>
        <begin position="183"/>
        <end position="203"/>
    </location>
</feature>
<dbReference type="GO" id="GO:0007165">
    <property type="term" value="P:signal transduction"/>
    <property type="evidence" value="ECO:0007669"/>
    <property type="project" value="UniProtKB-KW"/>
</dbReference>
<dbReference type="PANTHER" id="PTHR32089">
    <property type="entry name" value="METHYL-ACCEPTING CHEMOTAXIS PROTEIN MCPB"/>
    <property type="match status" value="1"/>
</dbReference>
<evidence type="ECO:0000256" key="7">
    <source>
        <dbReference type="SAM" id="Phobius"/>
    </source>
</evidence>
<evidence type="ECO:0000313" key="11">
    <source>
        <dbReference type="Proteomes" id="UP001153387"/>
    </source>
</evidence>
<dbReference type="GO" id="GO:0005886">
    <property type="term" value="C:plasma membrane"/>
    <property type="evidence" value="ECO:0007669"/>
    <property type="project" value="UniProtKB-SubCell"/>
</dbReference>
<sequence length="523" mass="55466">MKITVAKKMYASYLLVLILLVLVAVFGLQGMNKIQDQTNNIVTDAIPVSMAASNLMTSLVNEETATRAFLIGGDEKYLDTYQKGVRGVQADLRDIDGHLPNHPTMKALIDEAKPRIEAIEQYFEAQIALVRAGNIKEAQQKVGDGKALFADFRETHGKIEQDIAKIISDASQRASNAKQNAQTLMFVVSGIALAATLALAYAMTRSISGPVRLVTRTLGSVASGDLTADELRIRNKDEIGEMVASLNVMTDSLRQLIGLTSASAHNVSAASQQISASTEEIAGSSASQADASLTMNHLFKELSAAIYSVALNAEEAADLSNRSLDIAKTGGGVVRASIAGMNAVSSQMNKLETDSNKIGEIIEVIDDISDQTNLLALNAAIEAARAGDQGRGFAVVADEVRKLAERSGEATKQITAIIRGIQQSTRQSVRAVADGVASSIQTGEAFDQIIDTVQRTSEKVTEIAAASEEQSAQANEVLKSVEHVASASEESAGAAEQTAATSQTLATLAEQLSASIQRFKVKR</sequence>
<evidence type="ECO:0000256" key="6">
    <source>
        <dbReference type="PROSITE-ProRule" id="PRU00284"/>
    </source>
</evidence>
<dbReference type="SMART" id="SM00283">
    <property type="entry name" value="MA"/>
    <property type="match status" value="1"/>
</dbReference>
<feature type="domain" description="Methyl-accepting transducer" evidence="8">
    <location>
        <begin position="263"/>
        <end position="506"/>
    </location>
</feature>
<dbReference type="CDD" id="cd11386">
    <property type="entry name" value="MCP_signal"/>
    <property type="match status" value="1"/>
</dbReference>
<dbReference type="FunFam" id="1.10.287.950:FF:000001">
    <property type="entry name" value="Methyl-accepting chemotaxis sensory transducer"/>
    <property type="match status" value="1"/>
</dbReference>
<dbReference type="AlphaFoldDB" id="A0A9X4QQ29"/>
<organism evidence="10 11">
    <name type="scientific">Cohnella ginsengisoli</name>
    <dbReference type="NCBI Taxonomy" id="425004"/>
    <lineage>
        <taxon>Bacteria</taxon>
        <taxon>Bacillati</taxon>
        <taxon>Bacillota</taxon>
        <taxon>Bacilli</taxon>
        <taxon>Bacillales</taxon>
        <taxon>Paenibacillaceae</taxon>
        <taxon>Cohnella</taxon>
    </lineage>
</organism>
<dbReference type="CDD" id="cd06225">
    <property type="entry name" value="HAMP"/>
    <property type="match status" value="1"/>
</dbReference>
<comment type="caution">
    <text evidence="10">The sequence shown here is derived from an EMBL/GenBank/DDBJ whole genome shotgun (WGS) entry which is preliminary data.</text>
</comment>